<dbReference type="Proteomes" id="UP000887565">
    <property type="component" value="Unplaced"/>
</dbReference>
<dbReference type="AlphaFoldDB" id="A0A915KIG5"/>
<proteinExistence type="predicted"/>
<organism evidence="1 2">
    <name type="scientific">Romanomermis culicivorax</name>
    <name type="common">Nematode worm</name>
    <dbReference type="NCBI Taxonomy" id="13658"/>
    <lineage>
        <taxon>Eukaryota</taxon>
        <taxon>Metazoa</taxon>
        <taxon>Ecdysozoa</taxon>
        <taxon>Nematoda</taxon>
        <taxon>Enoplea</taxon>
        <taxon>Dorylaimia</taxon>
        <taxon>Mermithida</taxon>
        <taxon>Mermithoidea</taxon>
        <taxon>Mermithidae</taxon>
        <taxon>Romanomermis</taxon>
    </lineage>
</organism>
<dbReference type="WBParaSite" id="nRc.2.0.1.t37791-RA">
    <property type="protein sequence ID" value="nRc.2.0.1.t37791-RA"/>
    <property type="gene ID" value="nRc.2.0.1.g37791"/>
</dbReference>
<evidence type="ECO:0000313" key="1">
    <source>
        <dbReference type="Proteomes" id="UP000887565"/>
    </source>
</evidence>
<evidence type="ECO:0000313" key="2">
    <source>
        <dbReference type="WBParaSite" id="nRc.2.0.1.t37791-RA"/>
    </source>
</evidence>
<accession>A0A915KIG5</accession>
<reference evidence="2" key="1">
    <citation type="submission" date="2022-11" db="UniProtKB">
        <authorList>
            <consortium name="WormBaseParasite"/>
        </authorList>
    </citation>
    <scope>IDENTIFICATION</scope>
</reference>
<sequence>MSAVSNGTENMMGTIYQHSYRGIEVIDKDFNDNFGLILKTKTTHQECIYNRRRNIRRRRRSRSSACLAWANKERWPNNCPYRLRTGLKLSYTYVERSYCQTGNNRRCICKRTLLDIPFDYCIQGFIMYKY</sequence>
<keyword evidence="1" id="KW-1185">Reference proteome</keyword>
<protein>
    <submittedName>
        <fullName evidence="2">Uncharacterized protein</fullName>
    </submittedName>
</protein>
<name>A0A915KIG5_ROMCU</name>